<keyword evidence="3" id="KW-1185">Reference proteome</keyword>
<dbReference type="AlphaFoldDB" id="A0AAD1TPC9"/>
<feature type="compositionally biased region" description="Polar residues" evidence="1">
    <location>
        <begin position="35"/>
        <end position="46"/>
    </location>
</feature>
<evidence type="ECO:0000256" key="1">
    <source>
        <dbReference type="SAM" id="MobiDB-lite"/>
    </source>
</evidence>
<feature type="non-terminal residue" evidence="2">
    <location>
        <position position="134"/>
    </location>
</feature>
<evidence type="ECO:0000313" key="3">
    <source>
        <dbReference type="Proteomes" id="UP001295444"/>
    </source>
</evidence>
<evidence type="ECO:0000313" key="2">
    <source>
        <dbReference type="EMBL" id="CAH2329920.1"/>
    </source>
</evidence>
<organism evidence="2 3">
    <name type="scientific">Pelobates cultripes</name>
    <name type="common">Western spadefoot toad</name>
    <dbReference type="NCBI Taxonomy" id="61616"/>
    <lineage>
        <taxon>Eukaryota</taxon>
        <taxon>Metazoa</taxon>
        <taxon>Chordata</taxon>
        <taxon>Craniata</taxon>
        <taxon>Vertebrata</taxon>
        <taxon>Euteleostomi</taxon>
        <taxon>Amphibia</taxon>
        <taxon>Batrachia</taxon>
        <taxon>Anura</taxon>
        <taxon>Pelobatoidea</taxon>
        <taxon>Pelobatidae</taxon>
        <taxon>Pelobates</taxon>
    </lineage>
</organism>
<feature type="compositionally biased region" description="Low complexity" evidence="1">
    <location>
        <begin position="88"/>
        <end position="98"/>
    </location>
</feature>
<gene>
    <name evidence="2" type="ORF">PECUL_23A051990</name>
</gene>
<name>A0AAD1TPC9_PELCU</name>
<comment type="caution">
    <text evidence="2">The sequence shown here is derived from an EMBL/GenBank/DDBJ whole genome shotgun (WGS) entry which is preliminary data.</text>
</comment>
<feature type="region of interest" description="Disordered" evidence="1">
    <location>
        <begin position="1"/>
        <end position="74"/>
    </location>
</feature>
<dbReference type="Proteomes" id="UP001295444">
    <property type="component" value="Unassembled WGS sequence"/>
</dbReference>
<protein>
    <submittedName>
        <fullName evidence="2">Uncharacterized protein</fullName>
    </submittedName>
</protein>
<sequence>MDKKIKESGGQSQAAQQPRRVWIELPRLERENGLQRRNTTTYSQKPTVPLLRGATDSNRAPHEPLHSQSDGTRLLPTWDRAAERQPLSGASAGTGAAARNFPPPPLNRRGLSRSLTRLFLPTAAKHTDKPQNQD</sequence>
<accession>A0AAD1TPC9</accession>
<proteinExistence type="predicted"/>
<feature type="region of interest" description="Disordered" evidence="1">
    <location>
        <begin position="87"/>
        <end position="111"/>
    </location>
</feature>
<dbReference type="EMBL" id="CAKOES020000092">
    <property type="protein sequence ID" value="CAH2329920.1"/>
    <property type="molecule type" value="Genomic_DNA"/>
</dbReference>
<reference evidence="2" key="1">
    <citation type="submission" date="2022-03" db="EMBL/GenBank/DDBJ databases">
        <authorList>
            <person name="Alioto T."/>
            <person name="Alioto T."/>
            <person name="Gomez Garrido J."/>
        </authorList>
    </citation>
    <scope>NUCLEOTIDE SEQUENCE</scope>
</reference>